<reference evidence="2" key="1">
    <citation type="submission" date="2022-12" db="EMBL/GenBank/DDBJ databases">
        <title>Gycomyces niveus sp.nov.,a novel actinomycete isolated from soil in Shouguan.</title>
        <authorList>
            <person name="Yang X."/>
        </authorList>
    </citation>
    <scope>NUCLEOTIDE SEQUENCE</scope>
    <source>
        <strain evidence="2">NEAU-A15</strain>
    </source>
</reference>
<evidence type="ECO:0000313" key="2">
    <source>
        <dbReference type="EMBL" id="MDA1359533.1"/>
    </source>
</evidence>
<keyword evidence="3" id="KW-1185">Reference proteome</keyword>
<keyword evidence="1" id="KW-0732">Signal</keyword>
<dbReference type="AlphaFoldDB" id="A0A9X3SST5"/>
<protein>
    <submittedName>
        <fullName evidence="2">Uncharacterized protein</fullName>
    </submittedName>
</protein>
<evidence type="ECO:0000256" key="1">
    <source>
        <dbReference type="SAM" id="SignalP"/>
    </source>
</evidence>
<sequence length="137" mass="15222">MRKRIAAVLASLALSLGVVLGLASPAAAATENDYAVDVDWNDDNYKSCISTTYVEGCLQPNGDVFWVKDNVANGHEVWIEWEDLNSGRYGYCIDNLGKAKGWTACNKNFTEGHQIRWKLVWQLDGGWNSSYARTTTV</sequence>
<dbReference type="Proteomes" id="UP001146067">
    <property type="component" value="Unassembled WGS sequence"/>
</dbReference>
<organism evidence="2 3">
    <name type="scientific">Glycomyces luteolus</name>
    <dbReference type="NCBI Taxonomy" id="2670330"/>
    <lineage>
        <taxon>Bacteria</taxon>
        <taxon>Bacillati</taxon>
        <taxon>Actinomycetota</taxon>
        <taxon>Actinomycetes</taxon>
        <taxon>Glycomycetales</taxon>
        <taxon>Glycomycetaceae</taxon>
        <taxon>Glycomyces</taxon>
    </lineage>
</organism>
<dbReference type="EMBL" id="JAPZVP010000005">
    <property type="protein sequence ID" value="MDA1359533.1"/>
    <property type="molecule type" value="Genomic_DNA"/>
</dbReference>
<feature type="chain" id="PRO_5040952969" evidence="1">
    <location>
        <begin position="29"/>
        <end position="137"/>
    </location>
</feature>
<accession>A0A9X3SST5</accession>
<evidence type="ECO:0000313" key="3">
    <source>
        <dbReference type="Proteomes" id="UP001146067"/>
    </source>
</evidence>
<comment type="caution">
    <text evidence="2">The sequence shown here is derived from an EMBL/GenBank/DDBJ whole genome shotgun (WGS) entry which is preliminary data.</text>
</comment>
<proteinExistence type="predicted"/>
<dbReference type="RefSeq" id="WP_270109376.1">
    <property type="nucleotide sequence ID" value="NZ_JAPZVP010000005.1"/>
</dbReference>
<name>A0A9X3SST5_9ACTN</name>
<feature type="signal peptide" evidence="1">
    <location>
        <begin position="1"/>
        <end position="28"/>
    </location>
</feature>
<gene>
    <name evidence="2" type="ORF">O1R50_07865</name>
</gene>